<dbReference type="VEuPathDB" id="FungiDB:SPPG_02378"/>
<dbReference type="eggNOG" id="KOG1725">
    <property type="taxonomic scope" value="Eukaryota"/>
</dbReference>
<reference evidence="7 8" key="1">
    <citation type="submission" date="2009-08" db="EMBL/GenBank/DDBJ databases">
        <title>The Genome Sequence of Spizellomyces punctatus strain DAOM BR117.</title>
        <authorList>
            <consortium name="The Broad Institute Genome Sequencing Platform"/>
            <person name="Russ C."/>
            <person name="Cuomo C."/>
            <person name="Shea T."/>
            <person name="Young S.K."/>
            <person name="Zeng Q."/>
            <person name="Koehrsen M."/>
            <person name="Haas B."/>
            <person name="Borodovsky M."/>
            <person name="Guigo R."/>
            <person name="Alvarado L."/>
            <person name="Berlin A."/>
            <person name="Bochicchio J."/>
            <person name="Borenstein D."/>
            <person name="Chapman S."/>
            <person name="Chen Z."/>
            <person name="Engels R."/>
            <person name="Freedman E."/>
            <person name="Gellesch M."/>
            <person name="Goldberg J."/>
            <person name="Griggs A."/>
            <person name="Gujja S."/>
            <person name="Heiman D."/>
            <person name="Hepburn T."/>
            <person name="Howarth C."/>
            <person name="Jen D."/>
            <person name="Larson L."/>
            <person name="Lewis B."/>
            <person name="Mehta T."/>
            <person name="Park D."/>
            <person name="Pearson M."/>
            <person name="Roberts A."/>
            <person name="Saif S."/>
            <person name="Shenoy N."/>
            <person name="Sisk P."/>
            <person name="Stolte C."/>
            <person name="Sykes S."/>
            <person name="Thomson T."/>
            <person name="Walk T."/>
            <person name="White J."/>
            <person name="Yandava C."/>
            <person name="Burger G."/>
            <person name="Gray M.W."/>
            <person name="Holland P.W.H."/>
            <person name="King N."/>
            <person name="Lang F.B.F."/>
            <person name="Roger A.J."/>
            <person name="Ruiz-Trillo I."/>
            <person name="Lander E."/>
            <person name="Nusbaum C."/>
        </authorList>
    </citation>
    <scope>NUCLEOTIDE SEQUENCE [LARGE SCALE GENOMIC DNA]</scope>
    <source>
        <strain evidence="7 8">DAOM BR117</strain>
    </source>
</reference>
<dbReference type="PANTHER" id="PTHR12300:SF161">
    <property type="entry name" value="RECEPTOR EXPRESSION-ENHANCING PROTEIN"/>
    <property type="match status" value="1"/>
</dbReference>
<evidence type="ECO:0000256" key="6">
    <source>
        <dbReference type="RuleBase" id="RU362006"/>
    </source>
</evidence>
<dbReference type="InParanoid" id="A0A0L0HR44"/>
<dbReference type="GO" id="GO:0016020">
    <property type="term" value="C:membrane"/>
    <property type="evidence" value="ECO:0007669"/>
    <property type="project" value="UniProtKB-SubCell"/>
</dbReference>
<dbReference type="InterPro" id="IPR004345">
    <property type="entry name" value="TB2_DP1_HVA22"/>
</dbReference>
<evidence type="ECO:0000313" key="8">
    <source>
        <dbReference type="Proteomes" id="UP000053201"/>
    </source>
</evidence>
<comment type="caution">
    <text evidence="6">Lacks conserved residue(s) required for the propagation of feature annotation.</text>
</comment>
<comment type="similarity">
    <text evidence="2 6">Belongs to the DP1 family.</text>
</comment>
<comment type="subcellular location">
    <subcellularLocation>
        <location evidence="1 6">Membrane</location>
        <topology evidence="1 6">Multi-pass membrane protein</topology>
    </subcellularLocation>
</comment>
<dbReference type="OMA" id="DTQYWVV"/>
<protein>
    <recommendedName>
        <fullName evidence="6">Protein YOP1</fullName>
    </recommendedName>
</protein>
<keyword evidence="4 6" id="KW-1133">Transmembrane helix</keyword>
<dbReference type="OrthoDB" id="10009287at2759"/>
<feature type="transmembrane region" description="Helical" evidence="6">
    <location>
        <begin position="40"/>
        <end position="65"/>
    </location>
</feature>
<dbReference type="STRING" id="645134.A0A0L0HR44"/>
<proteinExistence type="inferred from homology"/>
<dbReference type="EMBL" id="KQ257452">
    <property type="protein sequence ID" value="KND03334.1"/>
    <property type="molecule type" value="Genomic_DNA"/>
</dbReference>
<evidence type="ECO:0000313" key="7">
    <source>
        <dbReference type="EMBL" id="KND03334.1"/>
    </source>
</evidence>
<dbReference type="GeneID" id="27685968"/>
<evidence type="ECO:0000256" key="1">
    <source>
        <dbReference type="ARBA" id="ARBA00004141"/>
    </source>
</evidence>
<sequence length="179" mass="20677">MSDKFQQYLKQFDVELSKIPITLEIERRTGFPKTYAVGGVGVFAALLIFFNIWGSLLTNLLGFLYPAYASFKAIESVNKNDDTQWLIYWTVFGFLNVLEFFSDALLYWIPFYYTFKAALILYLILPQFQGAQFLYFKFVRPYLISEEKVIDGHFAKLKTKATSALNDIAAETSGEFKKD</sequence>
<keyword evidence="3 6" id="KW-0812">Transmembrane</keyword>
<dbReference type="PANTHER" id="PTHR12300">
    <property type="entry name" value="HVA22-LIKE PROTEINS"/>
    <property type="match status" value="1"/>
</dbReference>
<gene>
    <name evidence="7" type="ORF">SPPG_02378</name>
</gene>
<dbReference type="AlphaFoldDB" id="A0A0L0HR44"/>
<dbReference type="Proteomes" id="UP000053201">
    <property type="component" value="Unassembled WGS sequence"/>
</dbReference>
<organism evidence="7 8">
    <name type="scientific">Spizellomyces punctatus (strain DAOM BR117)</name>
    <dbReference type="NCBI Taxonomy" id="645134"/>
    <lineage>
        <taxon>Eukaryota</taxon>
        <taxon>Fungi</taxon>
        <taxon>Fungi incertae sedis</taxon>
        <taxon>Chytridiomycota</taxon>
        <taxon>Chytridiomycota incertae sedis</taxon>
        <taxon>Chytridiomycetes</taxon>
        <taxon>Spizellomycetales</taxon>
        <taxon>Spizellomycetaceae</taxon>
        <taxon>Spizellomyces</taxon>
    </lineage>
</organism>
<keyword evidence="8" id="KW-1185">Reference proteome</keyword>
<name>A0A0L0HR44_SPIPD</name>
<evidence type="ECO:0000256" key="2">
    <source>
        <dbReference type="ARBA" id="ARBA00008573"/>
    </source>
</evidence>
<evidence type="ECO:0000256" key="4">
    <source>
        <dbReference type="ARBA" id="ARBA00022989"/>
    </source>
</evidence>
<feature type="transmembrane region" description="Helical" evidence="6">
    <location>
        <begin position="115"/>
        <end position="136"/>
    </location>
</feature>
<dbReference type="Pfam" id="PF03134">
    <property type="entry name" value="TB2_DP1_HVA22"/>
    <property type="match status" value="1"/>
</dbReference>
<keyword evidence="5 6" id="KW-0472">Membrane</keyword>
<evidence type="ECO:0000256" key="3">
    <source>
        <dbReference type="ARBA" id="ARBA00022692"/>
    </source>
</evidence>
<evidence type="ECO:0000256" key="5">
    <source>
        <dbReference type="ARBA" id="ARBA00023136"/>
    </source>
</evidence>
<dbReference type="FunCoup" id="A0A0L0HR44">
    <property type="interactions" value="85"/>
</dbReference>
<accession>A0A0L0HR44</accession>
<dbReference type="RefSeq" id="XP_016611373.1">
    <property type="nucleotide sequence ID" value="XM_016750670.1"/>
</dbReference>